<sequence>MQTEMAGPEGTSLHLVIDSRTGMVRRASAPGTAYVEELSDLAFPETLPDDLFVQPHDDGSSDRAELLRWERIREHYRARPLPVPVASWPGPLGRPSPIDGDPGTGYLVVDLDTESSPGAPTAAQLVRQPLDEPPYLSGWATDPGHHLQRWRDGRWQWTLVRADNPLTVWQLERVREELASLR</sequence>
<reference evidence="2" key="1">
    <citation type="submission" date="2022-12" db="EMBL/GenBank/DDBJ databases">
        <authorList>
            <person name="Mo P."/>
        </authorList>
    </citation>
    <scope>NUCLEOTIDE SEQUENCE [LARGE SCALE GENOMIC DNA]</scope>
    <source>
        <strain evidence="2">HUAS 3-15</strain>
    </source>
</reference>
<keyword evidence="2" id="KW-1185">Reference proteome</keyword>
<dbReference type="RefSeq" id="WP_270144854.1">
    <property type="nucleotide sequence ID" value="NZ_CP115450.1"/>
</dbReference>
<dbReference type="Proteomes" id="UP001212821">
    <property type="component" value="Chromosome"/>
</dbReference>
<evidence type="ECO:0000313" key="1">
    <source>
        <dbReference type="EMBL" id="WBP87433.1"/>
    </source>
</evidence>
<name>A0ABY7Q3Z7_9ACTN</name>
<evidence type="ECO:0000313" key="2">
    <source>
        <dbReference type="Proteomes" id="UP001212821"/>
    </source>
</evidence>
<gene>
    <name evidence="1" type="ORF">O1G21_17345</name>
</gene>
<accession>A0ABY7Q3Z7</accession>
<proteinExistence type="predicted"/>
<organism evidence="1 2">
    <name type="scientific">Kitasatospora cathayae</name>
    <dbReference type="NCBI Taxonomy" id="3004092"/>
    <lineage>
        <taxon>Bacteria</taxon>
        <taxon>Bacillati</taxon>
        <taxon>Actinomycetota</taxon>
        <taxon>Actinomycetes</taxon>
        <taxon>Kitasatosporales</taxon>
        <taxon>Streptomycetaceae</taxon>
        <taxon>Kitasatospora</taxon>
    </lineage>
</organism>
<dbReference type="EMBL" id="CP115450">
    <property type="protein sequence ID" value="WBP87433.1"/>
    <property type="molecule type" value="Genomic_DNA"/>
</dbReference>
<protein>
    <submittedName>
        <fullName evidence="1">Uncharacterized protein</fullName>
    </submittedName>
</protein>